<dbReference type="AlphaFoldDB" id="A0A395HC66"/>
<dbReference type="Gene3D" id="3.30.43.10">
    <property type="entry name" value="Uridine Diphospho-n-acetylenolpyruvylglucosamine Reductase, domain 2"/>
    <property type="match status" value="1"/>
</dbReference>
<evidence type="ECO:0000256" key="3">
    <source>
        <dbReference type="ARBA" id="ARBA00022827"/>
    </source>
</evidence>
<comment type="similarity">
    <text evidence="1">Belongs to the oxygen-dependent FAD-linked oxidoreductase family.</text>
</comment>
<dbReference type="EMBL" id="KZ824423">
    <property type="protein sequence ID" value="RAL04558.1"/>
    <property type="molecule type" value="Genomic_DNA"/>
</dbReference>
<dbReference type="InterPro" id="IPR050416">
    <property type="entry name" value="FAD-linked_Oxidoreductase"/>
</dbReference>
<keyword evidence="7" id="KW-1185">Reference proteome</keyword>
<name>A0A395HC66_9EURO</name>
<keyword evidence="2" id="KW-0285">Flavoprotein</keyword>
<dbReference type="Proteomes" id="UP000249402">
    <property type="component" value="Unassembled WGS sequence"/>
</dbReference>
<evidence type="ECO:0000256" key="2">
    <source>
        <dbReference type="ARBA" id="ARBA00022630"/>
    </source>
</evidence>
<proteinExistence type="inferred from homology"/>
<dbReference type="RefSeq" id="XP_025578885.1">
    <property type="nucleotide sequence ID" value="XM_025715389.1"/>
</dbReference>
<evidence type="ECO:0000313" key="7">
    <source>
        <dbReference type="Proteomes" id="UP000249402"/>
    </source>
</evidence>
<dbReference type="Gene3D" id="3.40.462.20">
    <property type="match status" value="1"/>
</dbReference>
<protein>
    <submittedName>
        <fullName evidence="6">FAD-binding domain-containing protein</fullName>
    </submittedName>
</protein>
<dbReference type="GO" id="GO:0016491">
    <property type="term" value="F:oxidoreductase activity"/>
    <property type="evidence" value="ECO:0007669"/>
    <property type="project" value="UniProtKB-KW"/>
</dbReference>
<dbReference type="InterPro" id="IPR016166">
    <property type="entry name" value="FAD-bd_PCMH"/>
</dbReference>
<dbReference type="PROSITE" id="PS51387">
    <property type="entry name" value="FAD_PCMH"/>
    <property type="match status" value="1"/>
</dbReference>
<dbReference type="InterPro" id="IPR036318">
    <property type="entry name" value="FAD-bd_PCMH-like_sf"/>
</dbReference>
<evidence type="ECO:0000256" key="1">
    <source>
        <dbReference type="ARBA" id="ARBA00005466"/>
    </source>
</evidence>
<dbReference type="PANTHER" id="PTHR42973">
    <property type="entry name" value="BINDING OXIDOREDUCTASE, PUTATIVE (AFU_ORTHOLOGUE AFUA_1G17690)-RELATED"/>
    <property type="match status" value="1"/>
</dbReference>
<dbReference type="OrthoDB" id="2151789at2759"/>
<dbReference type="VEuPathDB" id="FungiDB:BO80DRAFT_346844"/>
<accession>A0A395HC66</accession>
<dbReference type="GO" id="GO:0071949">
    <property type="term" value="F:FAD binding"/>
    <property type="evidence" value="ECO:0007669"/>
    <property type="project" value="InterPro"/>
</dbReference>
<sequence length="485" mass="52663">MSESSPLHPLLHAGLQSQLLLPADPEYAARQASYWSNSAKLTPAGILRPRSAADVSTALDALVAADQKFALRSGGHTQYAGANNIGPDGVTIDLGLLNWTRFDAATETVEIGPGARWKEVYGALQEHGRVVAGGRDGNVGVAGLLLGGGKTFFAAQRGFACDDVVRFEVVLPGGRIVTASAEQNPDLFRALKGGSNNFGIVTNFTMRALVCDRVWAGLNFFPKEVTADATQALVRFTDRVHEDPDSHLLFFLTYLGALTHQPAFHDIVVVAAYVQLAGIPKARAYQDFLALPSIMDTTKLTTIPDVVSEYDIAPPDYYNTFFTATLKNNPLIVTKAAELHSTLVTTLRTLIPTNDFITQCLLQPLPTLFGHLSTHSGDNIMGVSAQPVNGLLFVAVVMVRTPELEAIVYPMVREWVDTVKSYAATLDGNLDWVYLNYADGSQKVLEGYGAENVRRMREVAGKYDPGRVFQRLCRGGFKIGDVDME</sequence>
<feature type="domain" description="FAD-binding PCMH-type" evidence="5">
    <location>
        <begin position="39"/>
        <end position="211"/>
    </location>
</feature>
<dbReference type="InterPro" id="IPR016167">
    <property type="entry name" value="FAD-bd_PCMH_sub1"/>
</dbReference>
<dbReference type="Gene3D" id="3.30.465.10">
    <property type="match status" value="1"/>
</dbReference>
<evidence type="ECO:0000313" key="6">
    <source>
        <dbReference type="EMBL" id="RAL04558.1"/>
    </source>
</evidence>
<dbReference type="InterPro" id="IPR006094">
    <property type="entry name" value="Oxid_FAD_bind_N"/>
</dbReference>
<dbReference type="STRING" id="1448316.A0A395HC66"/>
<evidence type="ECO:0000256" key="4">
    <source>
        <dbReference type="ARBA" id="ARBA00023002"/>
    </source>
</evidence>
<dbReference type="GeneID" id="37220254"/>
<evidence type="ECO:0000259" key="5">
    <source>
        <dbReference type="PROSITE" id="PS51387"/>
    </source>
</evidence>
<keyword evidence="3" id="KW-0274">FAD</keyword>
<gene>
    <name evidence="6" type="ORF">BO80DRAFT_346844</name>
</gene>
<reference evidence="6 7" key="1">
    <citation type="submission" date="2018-02" db="EMBL/GenBank/DDBJ databases">
        <title>The genomes of Aspergillus section Nigri reveals drivers in fungal speciation.</title>
        <authorList>
            <consortium name="DOE Joint Genome Institute"/>
            <person name="Vesth T.C."/>
            <person name="Nybo J."/>
            <person name="Theobald S."/>
            <person name="Brandl J."/>
            <person name="Frisvad J.C."/>
            <person name="Nielsen K.F."/>
            <person name="Lyhne E.K."/>
            <person name="Kogle M.E."/>
            <person name="Kuo A."/>
            <person name="Riley R."/>
            <person name="Clum A."/>
            <person name="Nolan M."/>
            <person name="Lipzen A."/>
            <person name="Salamov A."/>
            <person name="Henrissat B."/>
            <person name="Wiebenga A."/>
            <person name="De vries R.P."/>
            <person name="Grigoriev I.V."/>
            <person name="Mortensen U.H."/>
            <person name="Andersen M.R."/>
            <person name="Baker S.E."/>
        </authorList>
    </citation>
    <scope>NUCLEOTIDE SEQUENCE [LARGE SCALE GENOMIC DNA]</scope>
    <source>
        <strain evidence="6 7">CBS 121593</strain>
    </source>
</reference>
<dbReference type="InterPro" id="IPR016169">
    <property type="entry name" value="FAD-bd_PCMH_sub2"/>
</dbReference>
<dbReference type="Pfam" id="PF01565">
    <property type="entry name" value="FAD_binding_4"/>
    <property type="match status" value="1"/>
</dbReference>
<keyword evidence="4" id="KW-0560">Oxidoreductase</keyword>
<organism evidence="6 7">
    <name type="scientific">Aspergillus ibericus CBS 121593</name>
    <dbReference type="NCBI Taxonomy" id="1448316"/>
    <lineage>
        <taxon>Eukaryota</taxon>
        <taxon>Fungi</taxon>
        <taxon>Dikarya</taxon>
        <taxon>Ascomycota</taxon>
        <taxon>Pezizomycotina</taxon>
        <taxon>Eurotiomycetes</taxon>
        <taxon>Eurotiomycetidae</taxon>
        <taxon>Eurotiales</taxon>
        <taxon>Aspergillaceae</taxon>
        <taxon>Aspergillus</taxon>
        <taxon>Aspergillus subgen. Circumdati</taxon>
    </lineage>
</organism>
<dbReference type="SUPFAM" id="SSF56176">
    <property type="entry name" value="FAD-binding/transporter-associated domain-like"/>
    <property type="match status" value="1"/>
</dbReference>
<dbReference type="PANTHER" id="PTHR42973:SF53">
    <property type="entry name" value="FAD-BINDING PCMH-TYPE DOMAIN-CONTAINING PROTEIN-RELATED"/>
    <property type="match status" value="1"/>
</dbReference>